<dbReference type="Proteomes" id="UP000647017">
    <property type="component" value="Unassembled WGS sequence"/>
</dbReference>
<sequence>MDPKSASRTEASEPTVGPALPGRAVLRIELARDAATSQEVIELLANDPNSKVKCAVAGRLDLPEHLLHGLAADPNNKVRQALAENPTCPPAVLAGLVDDPSFDVRYAVLVNPRADRYVHEMICRSSDEDIRRLLAESQSIEEDIKTTLLRDPSVAVRGGMAETTVDPQILAALVSDPEPKVRAKAALNPLTTQEQRRRLARDKAASVRWALVQSVELAEESLEELVHDRSVNVRWWLATTPQTPHRFLRILTEDKSPEVRTQARMRLGLKDGAE</sequence>
<reference evidence="1 2" key="1">
    <citation type="submission" date="2021-01" db="EMBL/GenBank/DDBJ databases">
        <title>Whole genome shotgun sequence of Verrucosispora andamanensis NBRC 109075.</title>
        <authorList>
            <person name="Komaki H."/>
            <person name="Tamura T."/>
        </authorList>
    </citation>
    <scope>NUCLEOTIDE SEQUENCE [LARGE SCALE GENOMIC DNA]</scope>
    <source>
        <strain evidence="1 2">NBRC 109075</strain>
    </source>
</reference>
<name>A0ABQ4I4D6_9ACTN</name>
<keyword evidence="2" id="KW-1185">Reference proteome</keyword>
<dbReference type="InterPro" id="IPR004830">
    <property type="entry name" value="LRR_variant"/>
</dbReference>
<gene>
    <name evidence="1" type="ORF">Van01_59600</name>
</gene>
<dbReference type="EMBL" id="BOOZ01000061">
    <property type="protein sequence ID" value="GIJ12746.1"/>
    <property type="molecule type" value="Genomic_DNA"/>
</dbReference>
<dbReference type="InterPro" id="IPR016024">
    <property type="entry name" value="ARM-type_fold"/>
</dbReference>
<protein>
    <recommendedName>
        <fullName evidence="3">Leucine rich repeat variant</fullName>
    </recommendedName>
</protein>
<comment type="caution">
    <text evidence="1">The sequence shown here is derived from an EMBL/GenBank/DDBJ whole genome shotgun (WGS) entry which is preliminary data.</text>
</comment>
<accession>A0ABQ4I4D6</accession>
<evidence type="ECO:0008006" key="3">
    <source>
        <dbReference type="Google" id="ProtNLM"/>
    </source>
</evidence>
<evidence type="ECO:0000313" key="2">
    <source>
        <dbReference type="Proteomes" id="UP000647017"/>
    </source>
</evidence>
<dbReference type="Pfam" id="PF01816">
    <property type="entry name" value="LRV"/>
    <property type="match status" value="1"/>
</dbReference>
<dbReference type="Gene3D" id="1.25.10.10">
    <property type="entry name" value="Leucine-rich Repeat Variant"/>
    <property type="match status" value="1"/>
</dbReference>
<evidence type="ECO:0000313" key="1">
    <source>
        <dbReference type="EMBL" id="GIJ12746.1"/>
    </source>
</evidence>
<proteinExistence type="predicted"/>
<dbReference type="InterPro" id="IPR011989">
    <property type="entry name" value="ARM-like"/>
</dbReference>
<dbReference type="SUPFAM" id="SSF48371">
    <property type="entry name" value="ARM repeat"/>
    <property type="match status" value="2"/>
</dbReference>
<organism evidence="1 2">
    <name type="scientific">Micromonospora andamanensis</name>
    <dbReference type="NCBI Taxonomy" id="1287068"/>
    <lineage>
        <taxon>Bacteria</taxon>
        <taxon>Bacillati</taxon>
        <taxon>Actinomycetota</taxon>
        <taxon>Actinomycetes</taxon>
        <taxon>Micromonosporales</taxon>
        <taxon>Micromonosporaceae</taxon>
        <taxon>Micromonospora</taxon>
    </lineage>
</organism>